<dbReference type="SMART" id="SM00320">
    <property type="entry name" value="WD40"/>
    <property type="match status" value="7"/>
</dbReference>
<gene>
    <name evidence="10" type="ORF">Amon01_000331700</name>
</gene>
<sequence length="485" mass="55179">MKIKTISRSSDTYLPVRNTQEAALPRNLNPELHPFERAREYKRALTATKLERMFAQPFVGQLGNGHRDGVYSIAKNMKSVGKLATGSGDGVVKYWDVGSKEELHSFKAHYGMCSGLVVVPGTSRDSDGETDDGEGEGKKKKVVRATGKLLSCGADKTIKLWNVNDQKNNYGQNLAATSGETVMEEGLMKTYLSEHALQSMDHHRDQPMFVTGGAQIELWDTNRTRPVSNLSWGADNITTVRFNMTETSVLASAGSDNSLILYDIRTNSPTQKIRTTMRNNAICWNPMEAYVFATANEDHNAYLWDMRNMSRSINVFKDHVSAVMDVDFSPTGQEIVTGSYDKTIRLYGYRQGHSRDIYHTKRMQHVFITKFSMDSKYVFSGSDEGNVRVWRSKASERSGAKSTKLRMKLEYDEKLKERYAYMPEIKRISRHRHLPIAVKKAGEIKRIEIESLKKRDENRRRHTKKSDVKFVSEREKPVVGQVHKK</sequence>
<evidence type="ECO:0000256" key="5">
    <source>
        <dbReference type="ARBA" id="ARBA00023242"/>
    </source>
</evidence>
<evidence type="ECO:0000256" key="8">
    <source>
        <dbReference type="SAM" id="MobiDB-lite"/>
    </source>
</evidence>
<feature type="repeat" description="WD" evidence="7">
    <location>
        <begin position="316"/>
        <end position="357"/>
    </location>
</feature>
<evidence type="ECO:0000256" key="3">
    <source>
        <dbReference type="ARBA" id="ARBA00022574"/>
    </source>
</evidence>
<evidence type="ECO:0000256" key="4">
    <source>
        <dbReference type="ARBA" id="ARBA00022737"/>
    </source>
</evidence>
<keyword evidence="11" id="KW-1185">Reference proteome</keyword>
<dbReference type="Gene3D" id="2.130.10.10">
    <property type="entry name" value="YVTN repeat-like/Quinoprotein amine dehydrogenase"/>
    <property type="match status" value="2"/>
</dbReference>
<evidence type="ECO:0000256" key="7">
    <source>
        <dbReference type="PROSITE-ProRule" id="PRU00221"/>
    </source>
</evidence>
<dbReference type="Pfam" id="PF04158">
    <property type="entry name" value="Sof1"/>
    <property type="match status" value="1"/>
</dbReference>
<accession>A0A9W7DJA2</accession>
<dbReference type="GO" id="GO:0000462">
    <property type="term" value="P:maturation of SSU-rRNA from tricistronic rRNA transcript (SSU-rRNA, 5.8S rRNA, LSU-rRNA)"/>
    <property type="evidence" value="ECO:0007669"/>
    <property type="project" value="TreeGrafter"/>
</dbReference>
<feature type="domain" description="Sof1-like protein" evidence="9">
    <location>
        <begin position="392"/>
        <end position="478"/>
    </location>
</feature>
<dbReference type="PANTHER" id="PTHR22851">
    <property type="entry name" value="U3 SMALL NUCLEOLAR RNA U3 SNORNA ASSOCIATED PROTEIN"/>
    <property type="match status" value="1"/>
</dbReference>
<organism evidence="10 11">
    <name type="scientific">Ambrosiozyma monospora</name>
    <name type="common">Yeast</name>
    <name type="synonym">Endomycopsis monosporus</name>
    <dbReference type="NCBI Taxonomy" id="43982"/>
    <lineage>
        <taxon>Eukaryota</taxon>
        <taxon>Fungi</taxon>
        <taxon>Dikarya</taxon>
        <taxon>Ascomycota</taxon>
        <taxon>Saccharomycotina</taxon>
        <taxon>Pichiomycetes</taxon>
        <taxon>Pichiales</taxon>
        <taxon>Pichiaceae</taxon>
        <taxon>Ambrosiozyma</taxon>
    </lineage>
</organism>
<dbReference type="Pfam" id="PF00400">
    <property type="entry name" value="WD40"/>
    <property type="match status" value="4"/>
</dbReference>
<dbReference type="InterPro" id="IPR007287">
    <property type="entry name" value="Sof1"/>
</dbReference>
<feature type="compositionally biased region" description="Basic and acidic residues" evidence="8">
    <location>
        <begin position="455"/>
        <end position="477"/>
    </location>
</feature>
<evidence type="ECO:0000313" key="11">
    <source>
        <dbReference type="Proteomes" id="UP001165063"/>
    </source>
</evidence>
<comment type="caution">
    <text evidence="10">The sequence shown here is derived from an EMBL/GenBank/DDBJ whole genome shotgun (WGS) entry which is preliminary data.</text>
</comment>
<comment type="similarity">
    <text evidence="2">Belongs to the WD repeat DCAF13/WDSOF1 family.</text>
</comment>
<evidence type="ECO:0000256" key="2">
    <source>
        <dbReference type="ARBA" id="ARBA00005649"/>
    </source>
</evidence>
<dbReference type="PRINTS" id="PR00320">
    <property type="entry name" value="GPROTEINBRPT"/>
</dbReference>
<evidence type="ECO:0000313" key="10">
    <source>
        <dbReference type="EMBL" id="GMG26678.1"/>
    </source>
</evidence>
<keyword evidence="5" id="KW-0539">Nucleus</keyword>
<dbReference type="EMBL" id="BSXU01001366">
    <property type="protein sequence ID" value="GMG26678.1"/>
    <property type="molecule type" value="Genomic_DNA"/>
</dbReference>
<name>A0A9W7DJA2_AMBMO</name>
<dbReference type="OrthoDB" id="10249065at2759"/>
<dbReference type="AlphaFoldDB" id="A0A9W7DJA2"/>
<evidence type="ECO:0000256" key="6">
    <source>
        <dbReference type="ARBA" id="ARBA00023274"/>
    </source>
</evidence>
<evidence type="ECO:0000259" key="9">
    <source>
        <dbReference type="Pfam" id="PF04158"/>
    </source>
</evidence>
<dbReference type="PANTHER" id="PTHR22851:SF0">
    <property type="entry name" value="DDB1- AND CUL4-ASSOCIATED FACTOR 13"/>
    <property type="match status" value="1"/>
</dbReference>
<comment type="subcellular location">
    <subcellularLocation>
        <location evidence="1">Nucleus</location>
        <location evidence="1">Nucleolus</location>
    </subcellularLocation>
</comment>
<dbReference type="PROSITE" id="PS50082">
    <property type="entry name" value="WD_REPEATS_2"/>
    <property type="match status" value="3"/>
</dbReference>
<dbReference type="InterPro" id="IPR036322">
    <property type="entry name" value="WD40_repeat_dom_sf"/>
</dbReference>
<evidence type="ECO:0000256" key="1">
    <source>
        <dbReference type="ARBA" id="ARBA00004604"/>
    </source>
</evidence>
<protein>
    <submittedName>
        <fullName evidence="10">Unnamed protein product</fullName>
    </submittedName>
</protein>
<dbReference type="Proteomes" id="UP001165063">
    <property type="component" value="Unassembled WGS sequence"/>
</dbReference>
<dbReference type="FunFam" id="2.130.10.10:FF:001105">
    <property type="entry name" value="WD40-repeat-containing domain protein"/>
    <property type="match status" value="1"/>
</dbReference>
<keyword evidence="4" id="KW-0677">Repeat</keyword>
<feature type="repeat" description="WD" evidence="7">
    <location>
        <begin position="371"/>
        <end position="400"/>
    </location>
</feature>
<feature type="region of interest" description="Disordered" evidence="8">
    <location>
        <begin position="455"/>
        <end position="485"/>
    </location>
</feature>
<proteinExistence type="inferred from homology"/>
<dbReference type="PROSITE" id="PS50294">
    <property type="entry name" value="WD_REPEATS_REGION"/>
    <property type="match status" value="1"/>
</dbReference>
<dbReference type="InterPro" id="IPR020472">
    <property type="entry name" value="WD40_PAC1"/>
</dbReference>
<keyword evidence="3 7" id="KW-0853">WD repeat</keyword>
<dbReference type="GO" id="GO:0032040">
    <property type="term" value="C:small-subunit processome"/>
    <property type="evidence" value="ECO:0007669"/>
    <property type="project" value="TreeGrafter"/>
</dbReference>
<dbReference type="InterPro" id="IPR001680">
    <property type="entry name" value="WD40_rpt"/>
</dbReference>
<reference evidence="10" key="1">
    <citation type="submission" date="2023-04" db="EMBL/GenBank/DDBJ databases">
        <title>Ambrosiozyma monospora NBRC 1965.</title>
        <authorList>
            <person name="Ichikawa N."/>
            <person name="Sato H."/>
            <person name="Tonouchi N."/>
        </authorList>
    </citation>
    <scope>NUCLEOTIDE SEQUENCE</scope>
    <source>
        <strain evidence="10">NBRC 1965</strain>
    </source>
</reference>
<dbReference type="InterPro" id="IPR051733">
    <property type="entry name" value="WD_repeat_DCAF13/WDSOF1"/>
</dbReference>
<dbReference type="InterPro" id="IPR015943">
    <property type="entry name" value="WD40/YVTN_repeat-like_dom_sf"/>
</dbReference>
<keyword evidence="6" id="KW-0687">Ribonucleoprotein</keyword>
<feature type="repeat" description="WD" evidence="7">
    <location>
        <begin position="63"/>
        <end position="105"/>
    </location>
</feature>
<dbReference type="SUPFAM" id="SSF50978">
    <property type="entry name" value="WD40 repeat-like"/>
    <property type="match status" value="1"/>
</dbReference>